<gene>
    <name evidence="1" type="ORF">B0J11DRAFT_502848</name>
</gene>
<reference evidence="1" key="1">
    <citation type="journal article" date="2021" name="Nat. Commun.">
        <title>Genetic determinants of endophytism in the Arabidopsis root mycobiome.</title>
        <authorList>
            <person name="Mesny F."/>
            <person name="Miyauchi S."/>
            <person name="Thiergart T."/>
            <person name="Pickel B."/>
            <person name="Atanasova L."/>
            <person name="Karlsson M."/>
            <person name="Huettel B."/>
            <person name="Barry K.W."/>
            <person name="Haridas S."/>
            <person name="Chen C."/>
            <person name="Bauer D."/>
            <person name="Andreopoulos W."/>
            <person name="Pangilinan J."/>
            <person name="LaButti K."/>
            <person name="Riley R."/>
            <person name="Lipzen A."/>
            <person name="Clum A."/>
            <person name="Drula E."/>
            <person name="Henrissat B."/>
            <person name="Kohler A."/>
            <person name="Grigoriev I.V."/>
            <person name="Martin F.M."/>
            <person name="Hacquard S."/>
        </authorList>
    </citation>
    <scope>NUCLEOTIDE SEQUENCE</scope>
    <source>
        <strain evidence="1">MPI-CAGE-CH-0243</strain>
    </source>
</reference>
<protein>
    <submittedName>
        <fullName evidence="1">Uncharacterized protein</fullName>
    </submittedName>
</protein>
<sequence>MLEQTATAGSRPTSDLGSDMEAVLRVMPTVRCETLVLAVIQPIAGARAYRGSEGRRYWAVLNVARGLGHRNSLMCLARPAILGVPGEVHGSAAICDEQVLNAPSGMMVNNNHQSMMAHAADFGQFTDLFSSLQHPPKTFWPTLRLLFNLQVGPSCLSNEALPPVGQFQVKVPGSHARALTLKQPLSVTRREPLDPSAWLDLVTWFRRMHVEVNRLRGPSKQTAWIPYLSRTDDGSYATVKAH</sequence>
<organism evidence="1 2">
    <name type="scientific">Dendryphion nanum</name>
    <dbReference type="NCBI Taxonomy" id="256645"/>
    <lineage>
        <taxon>Eukaryota</taxon>
        <taxon>Fungi</taxon>
        <taxon>Dikarya</taxon>
        <taxon>Ascomycota</taxon>
        <taxon>Pezizomycotina</taxon>
        <taxon>Dothideomycetes</taxon>
        <taxon>Pleosporomycetidae</taxon>
        <taxon>Pleosporales</taxon>
        <taxon>Torulaceae</taxon>
        <taxon>Dendryphion</taxon>
    </lineage>
</organism>
<evidence type="ECO:0000313" key="2">
    <source>
        <dbReference type="Proteomes" id="UP000700596"/>
    </source>
</evidence>
<name>A0A9P9IWC2_9PLEO</name>
<accession>A0A9P9IWC2</accession>
<comment type="caution">
    <text evidence="1">The sequence shown here is derived from an EMBL/GenBank/DDBJ whole genome shotgun (WGS) entry which is preliminary data.</text>
</comment>
<keyword evidence="2" id="KW-1185">Reference proteome</keyword>
<dbReference type="EMBL" id="JAGMWT010000002">
    <property type="protein sequence ID" value="KAH7136052.1"/>
    <property type="molecule type" value="Genomic_DNA"/>
</dbReference>
<dbReference type="Proteomes" id="UP000700596">
    <property type="component" value="Unassembled WGS sequence"/>
</dbReference>
<dbReference type="AlphaFoldDB" id="A0A9P9IWC2"/>
<proteinExistence type="predicted"/>
<evidence type="ECO:0000313" key="1">
    <source>
        <dbReference type="EMBL" id="KAH7136052.1"/>
    </source>
</evidence>